<feature type="chain" id="PRO_5038831845" evidence="1">
    <location>
        <begin position="25"/>
        <end position="47"/>
    </location>
</feature>
<name>A0A918QEX4_9ACTN</name>
<dbReference type="EMBL" id="BMVX01000001">
    <property type="protein sequence ID" value="GGZ45098.1"/>
    <property type="molecule type" value="Genomic_DNA"/>
</dbReference>
<reference evidence="2" key="2">
    <citation type="submission" date="2020-09" db="EMBL/GenBank/DDBJ databases">
        <authorList>
            <person name="Sun Q."/>
            <person name="Ohkuma M."/>
        </authorList>
    </citation>
    <scope>NUCLEOTIDE SEQUENCE</scope>
    <source>
        <strain evidence="2">JCM 4834</strain>
    </source>
</reference>
<evidence type="ECO:0000313" key="2">
    <source>
        <dbReference type="EMBL" id="GGZ45098.1"/>
    </source>
</evidence>
<evidence type="ECO:0000313" key="3">
    <source>
        <dbReference type="Proteomes" id="UP000634660"/>
    </source>
</evidence>
<accession>A0A918QEX4</accession>
<reference evidence="2" key="1">
    <citation type="journal article" date="2014" name="Int. J. Syst. Evol. Microbiol.">
        <title>Complete genome sequence of Corynebacterium casei LMG S-19264T (=DSM 44701T), isolated from a smear-ripened cheese.</title>
        <authorList>
            <consortium name="US DOE Joint Genome Institute (JGI-PGF)"/>
            <person name="Walter F."/>
            <person name="Albersmeier A."/>
            <person name="Kalinowski J."/>
            <person name="Ruckert C."/>
        </authorList>
    </citation>
    <scope>NUCLEOTIDE SEQUENCE</scope>
    <source>
        <strain evidence="2">JCM 4834</strain>
    </source>
</reference>
<sequence>MRRLLVLLALSAAAVFTITASPSAAPCDQFPRNSYAYADRMARQNWS</sequence>
<evidence type="ECO:0000256" key="1">
    <source>
        <dbReference type="SAM" id="SignalP"/>
    </source>
</evidence>
<comment type="caution">
    <text evidence="2">The sequence shown here is derived from an EMBL/GenBank/DDBJ whole genome shotgun (WGS) entry which is preliminary data.</text>
</comment>
<gene>
    <name evidence="2" type="ORF">GCM10010371_00040</name>
</gene>
<protein>
    <submittedName>
        <fullName evidence="2">Uncharacterized protein</fullName>
    </submittedName>
</protein>
<organism evidence="2 3">
    <name type="scientific">Streptomyces subrutilus</name>
    <dbReference type="NCBI Taxonomy" id="36818"/>
    <lineage>
        <taxon>Bacteria</taxon>
        <taxon>Bacillati</taxon>
        <taxon>Actinomycetota</taxon>
        <taxon>Actinomycetes</taxon>
        <taxon>Kitasatosporales</taxon>
        <taxon>Streptomycetaceae</taxon>
        <taxon>Streptomyces</taxon>
    </lineage>
</organism>
<dbReference type="RefSeq" id="WP_167536741.1">
    <property type="nucleotide sequence ID" value="NZ_BMVX01000001.1"/>
</dbReference>
<dbReference type="Proteomes" id="UP000634660">
    <property type="component" value="Unassembled WGS sequence"/>
</dbReference>
<feature type="signal peptide" evidence="1">
    <location>
        <begin position="1"/>
        <end position="24"/>
    </location>
</feature>
<keyword evidence="1" id="KW-0732">Signal</keyword>
<proteinExistence type="predicted"/>
<dbReference type="AlphaFoldDB" id="A0A918QEX4"/>